<accession>A0A2K3QMT7</accession>
<dbReference type="PANTHER" id="PTHR45989:SF1">
    <property type="entry name" value="TRANSLATION INITIATION FACTOR EIF-2B SUBUNIT GAMMA"/>
    <property type="match status" value="1"/>
</dbReference>
<sequence length="616" mass="66449">VTDSSGQVRSRRVDPNAQQPPPAHLAYSCFKAINSRLCVPPAKTRPRPGPDTAESLIAMPHAASTPSTGLQALILCGPGSSFPTFTSNPDENPKALLPIANRPMVWYPIDFCLRMGIPNITLICPPSASEALTAALKTNPFLTGLPLPRPDILAPADLDQNTGTAEILRLPEIRERVKAGFIVLPCDLVCELAGEKLLQAWMVKSASLTGVLGTNGFNNGDQTLHSGGLGVWYNTRTTTPVKGEETDFVATTPLPASPAASPQGSIYPNLSKLVYSIPTASLNDITEEQKSLPIRHGLLRAHPRVRMYTTHRDAHIYIFPQWILDFIKENDRLESIGEDVVGWWAKAGWQSGLAEKLSINTLCKGKPADDDESTAESISSPRDASPFGHYTSKRQAALRSRVADIQRGDTSTAKTSEPAVPPVLAYIHSAQGQETAPFIRRVDTAQLLLAISLQLAKLPSIEEAGAEAASPFAHARKIAYPEGVKPRTTITKQDSLIAENVMVEEKTSIKESVVGAGCQIGEGAKLTQCLLMEGVVVGKGCKLNKCILGKRCVIGDYSVLTDCEVQENLLVEPRTEDKDNKLMSSEGLEATEAEMEEVLQEVDEEVAAVTDEAIVD</sequence>
<evidence type="ECO:0000313" key="13">
    <source>
        <dbReference type="Proteomes" id="UP000236621"/>
    </source>
</evidence>
<comment type="caution">
    <text evidence="12">The sequence shown here is derived from an EMBL/GenBank/DDBJ whole genome shotgun (WGS) entry which is preliminary data.</text>
</comment>
<feature type="region of interest" description="Disordered" evidence="10">
    <location>
        <begin position="366"/>
        <end position="389"/>
    </location>
</feature>
<keyword evidence="4 12" id="KW-0396">Initiation factor</keyword>
<keyword evidence="5" id="KW-0648">Protein biosynthesis</keyword>
<feature type="coiled-coil region" evidence="9">
    <location>
        <begin position="585"/>
        <end position="612"/>
    </location>
</feature>
<gene>
    <name evidence="12" type="ORF">TCAP_01231</name>
</gene>
<dbReference type="InterPro" id="IPR051960">
    <property type="entry name" value="eIF2B_gamma"/>
</dbReference>
<dbReference type="AlphaFoldDB" id="A0A2K3QMT7"/>
<comment type="subcellular location">
    <subcellularLocation>
        <location evidence="1">Cytoplasm</location>
        <location evidence="1">Cytosol</location>
    </subcellularLocation>
</comment>
<reference evidence="12 13" key="1">
    <citation type="submission" date="2017-08" db="EMBL/GenBank/DDBJ databases">
        <title>Harnessing the power of phylogenomics to disentangle the directionality and signatures of interkingdom host jumping in the parasitic fungal genus Tolypocladium.</title>
        <authorList>
            <person name="Quandt C.A."/>
            <person name="Patterson W."/>
            <person name="Spatafora J.W."/>
        </authorList>
    </citation>
    <scope>NUCLEOTIDE SEQUENCE [LARGE SCALE GENOMIC DNA]</scope>
    <source>
        <strain evidence="12 13">CBS 113982</strain>
    </source>
</reference>
<evidence type="ECO:0000256" key="5">
    <source>
        <dbReference type="ARBA" id="ARBA00022917"/>
    </source>
</evidence>
<comment type="similarity">
    <text evidence="2">Belongs to the eIF-2B gamma/epsilon subunits family.</text>
</comment>
<evidence type="ECO:0000256" key="7">
    <source>
        <dbReference type="ARBA" id="ARBA00044229"/>
    </source>
</evidence>
<dbReference type="Pfam" id="PF25084">
    <property type="entry name" value="LbH_EIF2B"/>
    <property type="match status" value="1"/>
</dbReference>
<feature type="region of interest" description="Disordered" evidence="10">
    <location>
        <begin position="1"/>
        <end position="22"/>
    </location>
</feature>
<dbReference type="Proteomes" id="UP000236621">
    <property type="component" value="Unassembled WGS sequence"/>
</dbReference>
<dbReference type="CDD" id="cd04652">
    <property type="entry name" value="LbH_eIF2B_gamma_C"/>
    <property type="match status" value="1"/>
</dbReference>
<evidence type="ECO:0000256" key="10">
    <source>
        <dbReference type="SAM" id="MobiDB-lite"/>
    </source>
</evidence>
<dbReference type="GO" id="GO:0005829">
    <property type="term" value="C:cytosol"/>
    <property type="evidence" value="ECO:0007669"/>
    <property type="project" value="UniProtKB-SubCell"/>
</dbReference>
<proteinExistence type="inferred from homology"/>
<dbReference type="GO" id="GO:0002183">
    <property type="term" value="P:cytoplasmic translational initiation"/>
    <property type="evidence" value="ECO:0007669"/>
    <property type="project" value="TreeGrafter"/>
</dbReference>
<comment type="subunit">
    <text evidence="8">Component of the translation initiation factor 2B (eIF2B) complex which is a heterodecamer of two sets of five different subunits: alpha, beta, gamma, delta and epsilon. Subunits alpha, beta and delta comprise a regulatory subcomplex and subunits epsilon and gamma comprise a catalytic subcomplex. Within the complex, the hexameric regulatory complex resides at the center, with the two heterodimeric catalytic subcomplexes bound on opposite sides.</text>
</comment>
<dbReference type="OrthoDB" id="10250549at2759"/>
<evidence type="ECO:0000256" key="1">
    <source>
        <dbReference type="ARBA" id="ARBA00004514"/>
    </source>
</evidence>
<dbReference type="SUPFAM" id="SSF53448">
    <property type="entry name" value="Nucleotide-diphospho-sugar transferases"/>
    <property type="match status" value="1"/>
</dbReference>
<dbReference type="GO" id="GO:0005085">
    <property type="term" value="F:guanyl-nucleotide exchange factor activity"/>
    <property type="evidence" value="ECO:0007669"/>
    <property type="project" value="TreeGrafter"/>
</dbReference>
<evidence type="ECO:0000313" key="12">
    <source>
        <dbReference type="EMBL" id="PNY28850.1"/>
    </source>
</evidence>
<evidence type="ECO:0000256" key="8">
    <source>
        <dbReference type="ARBA" id="ARBA00046432"/>
    </source>
</evidence>
<evidence type="ECO:0000256" key="4">
    <source>
        <dbReference type="ARBA" id="ARBA00022540"/>
    </source>
</evidence>
<keyword evidence="13" id="KW-1185">Reference proteome</keyword>
<dbReference type="InterPro" id="IPR029044">
    <property type="entry name" value="Nucleotide-diphossugar_trans"/>
</dbReference>
<evidence type="ECO:0000256" key="9">
    <source>
        <dbReference type="SAM" id="Coils"/>
    </source>
</evidence>
<feature type="non-terminal residue" evidence="12">
    <location>
        <position position="1"/>
    </location>
</feature>
<organism evidence="12 13">
    <name type="scientific">Tolypocladium capitatum</name>
    <dbReference type="NCBI Taxonomy" id="45235"/>
    <lineage>
        <taxon>Eukaryota</taxon>
        <taxon>Fungi</taxon>
        <taxon>Dikarya</taxon>
        <taxon>Ascomycota</taxon>
        <taxon>Pezizomycotina</taxon>
        <taxon>Sordariomycetes</taxon>
        <taxon>Hypocreomycetidae</taxon>
        <taxon>Hypocreales</taxon>
        <taxon>Ophiocordycipitaceae</taxon>
        <taxon>Tolypocladium</taxon>
    </lineage>
</organism>
<evidence type="ECO:0000256" key="2">
    <source>
        <dbReference type="ARBA" id="ARBA00007878"/>
    </source>
</evidence>
<dbReference type="STRING" id="45235.A0A2K3QMT7"/>
<dbReference type="PANTHER" id="PTHR45989">
    <property type="entry name" value="TRANSLATION INITIATION FACTOR EIF-2B SUBUNIT GAMMA"/>
    <property type="match status" value="1"/>
</dbReference>
<feature type="domain" description="EIF2B subunit epsilon/gamma LbH" evidence="11">
    <location>
        <begin position="487"/>
        <end position="573"/>
    </location>
</feature>
<evidence type="ECO:0000259" key="11">
    <source>
        <dbReference type="Pfam" id="PF25084"/>
    </source>
</evidence>
<dbReference type="Gene3D" id="2.160.10.10">
    <property type="entry name" value="Hexapeptide repeat proteins"/>
    <property type="match status" value="1"/>
</dbReference>
<keyword evidence="9" id="KW-0175">Coiled coil</keyword>
<evidence type="ECO:0000256" key="6">
    <source>
        <dbReference type="ARBA" id="ARBA00044196"/>
    </source>
</evidence>
<protein>
    <recommendedName>
        <fullName evidence="6">Translation initiation factor eIF2B subunit gamma</fullName>
    </recommendedName>
    <alternativeName>
        <fullName evidence="7">eIF2B GDP-GTP exchange factor subunit gamma</fullName>
    </alternativeName>
</protein>
<dbReference type="EMBL" id="NRSZ01000199">
    <property type="protein sequence ID" value="PNY28850.1"/>
    <property type="molecule type" value="Genomic_DNA"/>
</dbReference>
<dbReference type="Gene3D" id="3.90.550.10">
    <property type="entry name" value="Spore Coat Polysaccharide Biosynthesis Protein SpsA, Chain A"/>
    <property type="match status" value="1"/>
</dbReference>
<dbReference type="InterPro" id="IPR056764">
    <property type="entry name" value="LbH_EIF2B3/5"/>
</dbReference>
<dbReference type="GO" id="GO:0003743">
    <property type="term" value="F:translation initiation factor activity"/>
    <property type="evidence" value="ECO:0007669"/>
    <property type="project" value="UniProtKB-KW"/>
</dbReference>
<name>A0A2K3QMT7_9HYPO</name>
<keyword evidence="3" id="KW-0963">Cytoplasm</keyword>
<dbReference type="GO" id="GO:0005851">
    <property type="term" value="C:eukaryotic translation initiation factor 2B complex"/>
    <property type="evidence" value="ECO:0007669"/>
    <property type="project" value="TreeGrafter"/>
</dbReference>
<evidence type="ECO:0000256" key="3">
    <source>
        <dbReference type="ARBA" id="ARBA00022490"/>
    </source>
</evidence>